<gene>
    <name evidence="1" type="ORF">L6164_017798</name>
</gene>
<comment type="caution">
    <text evidence="1">The sequence shown here is derived from an EMBL/GenBank/DDBJ whole genome shotgun (WGS) entry which is preliminary data.</text>
</comment>
<dbReference type="EMBL" id="CM039432">
    <property type="protein sequence ID" value="KAI4332931.1"/>
    <property type="molecule type" value="Genomic_DNA"/>
</dbReference>
<evidence type="ECO:0000313" key="1">
    <source>
        <dbReference type="EMBL" id="KAI4332931.1"/>
    </source>
</evidence>
<name>A0ACB9N9Q0_BAUVA</name>
<reference evidence="1 2" key="1">
    <citation type="journal article" date="2022" name="DNA Res.">
        <title>Chromosomal-level genome assembly of the orchid tree Bauhinia variegata (Leguminosae; Cercidoideae) supports the allotetraploid origin hypothesis of Bauhinia.</title>
        <authorList>
            <person name="Zhong Y."/>
            <person name="Chen Y."/>
            <person name="Zheng D."/>
            <person name="Pang J."/>
            <person name="Liu Y."/>
            <person name="Luo S."/>
            <person name="Meng S."/>
            <person name="Qian L."/>
            <person name="Wei D."/>
            <person name="Dai S."/>
            <person name="Zhou R."/>
        </authorList>
    </citation>
    <scope>NUCLEOTIDE SEQUENCE [LARGE SCALE GENOMIC DNA]</scope>
    <source>
        <strain evidence="1">BV-YZ2020</strain>
    </source>
</reference>
<protein>
    <submittedName>
        <fullName evidence="1">Uncharacterized protein</fullName>
    </submittedName>
</protein>
<organism evidence="1 2">
    <name type="scientific">Bauhinia variegata</name>
    <name type="common">Purple orchid tree</name>
    <name type="synonym">Phanera variegata</name>
    <dbReference type="NCBI Taxonomy" id="167791"/>
    <lineage>
        <taxon>Eukaryota</taxon>
        <taxon>Viridiplantae</taxon>
        <taxon>Streptophyta</taxon>
        <taxon>Embryophyta</taxon>
        <taxon>Tracheophyta</taxon>
        <taxon>Spermatophyta</taxon>
        <taxon>Magnoliopsida</taxon>
        <taxon>eudicotyledons</taxon>
        <taxon>Gunneridae</taxon>
        <taxon>Pentapetalae</taxon>
        <taxon>rosids</taxon>
        <taxon>fabids</taxon>
        <taxon>Fabales</taxon>
        <taxon>Fabaceae</taxon>
        <taxon>Cercidoideae</taxon>
        <taxon>Cercideae</taxon>
        <taxon>Bauhiniinae</taxon>
        <taxon>Bauhinia</taxon>
    </lineage>
</organism>
<keyword evidence="2" id="KW-1185">Reference proteome</keyword>
<evidence type="ECO:0000313" key="2">
    <source>
        <dbReference type="Proteomes" id="UP000828941"/>
    </source>
</evidence>
<proteinExistence type="predicted"/>
<dbReference type="Proteomes" id="UP000828941">
    <property type="component" value="Chromosome 7"/>
</dbReference>
<sequence length="336" mass="38531">MENSPSPSVASLSSSLVLEERKQELEELLASLPKEKSFAGSGVTLYQDFWCPAMLLQNVISFQNHFQAHDQDIILASKPKSGTTWLKAIIFTIVNRTQFSLSSTPLLTKISHELVPFFEFKVYENNEIPDLTSMSSPRLFSTHVPYASLPKSIQESECRIVYVCRNPFDTLVSQWHFGSQSSEFQSSGWTLEEFVDKFCEGKEAFGPFWSHILGYWKESTENPNKVLFLKYEDLKEDLTYQIKTLAEFIGFPFSLEEQRQGVVEDISKLCSLNVLKDLEVNKSGKYGSFFPNKCFYRKGEVGDWVNHLSPSMLERLNKMIEEKFRDSGLSFKYVAC</sequence>
<accession>A0ACB9N9Q0</accession>